<keyword evidence="4" id="KW-0408">Iron</keyword>
<dbReference type="SUPFAM" id="SSF53920">
    <property type="entry name" value="Fe-only hydrogenase"/>
    <property type="match status" value="1"/>
</dbReference>
<dbReference type="InterPro" id="IPR003149">
    <property type="entry name" value="Fe_hydrogenase_ssu"/>
</dbReference>
<comment type="similarity">
    <text evidence="1">Belongs to the NARF family.</text>
</comment>
<dbReference type="KEGG" id="cvr:CHLNCDRAFT_139858"/>
<dbReference type="GeneID" id="17351172"/>
<evidence type="ECO:0000256" key="3">
    <source>
        <dbReference type="ARBA" id="ARBA00022723"/>
    </source>
</evidence>
<dbReference type="GO" id="GO:0046872">
    <property type="term" value="F:metal ion binding"/>
    <property type="evidence" value="ECO:0007669"/>
    <property type="project" value="UniProtKB-KW"/>
</dbReference>
<protein>
    <recommendedName>
        <fullName evidence="7">Iron hydrogenase small subunit domain-containing protein</fullName>
    </recommendedName>
</protein>
<dbReference type="AlphaFoldDB" id="E1ZR28"/>
<evidence type="ECO:0000256" key="1">
    <source>
        <dbReference type="ARBA" id="ARBA00006596"/>
    </source>
</evidence>
<dbReference type="GO" id="GO:0051539">
    <property type="term" value="F:4 iron, 4 sulfur cluster binding"/>
    <property type="evidence" value="ECO:0007669"/>
    <property type="project" value="UniProtKB-KW"/>
</dbReference>
<dbReference type="SMART" id="SM00902">
    <property type="entry name" value="Fe_hyd_SSU"/>
    <property type="match status" value="1"/>
</dbReference>
<dbReference type="InterPro" id="IPR009016">
    <property type="entry name" value="Fe_hydrogenase"/>
</dbReference>
<dbReference type="eggNOG" id="KOG2439">
    <property type="taxonomic scope" value="Eukaryota"/>
</dbReference>
<dbReference type="RefSeq" id="XP_005843810.1">
    <property type="nucleotide sequence ID" value="XM_005843748.1"/>
</dbReference>
<dbReference type="SMR" id="E1ZR28"/>
<proteinExistence type="inferred from homology"/>
<gene>
    <name evidence="8" type="ORF">CHLNCDRAFT_139858</name>
</gene>
<dbReference type="Pfam" id="PF02906">
    <property type="entry name" value="Fe_hyd_lg_C"/>
    <property type="match status" value="1"/>
</dbReference>
<dbReference type="Gene3D" id="3.40.950.10">
    <property type="entry name" value="Fe-only Hydrogenase (Larger Subunit), Chain L, domain 3"/>
    <property type="match status" value="1"/>
</dbReference>
<feature type="region of interest" description="Disordered" evidence="6">
    <location>
        <begin position="343"/>
        <end position="369"/>
    </location>
</feature>
<evidence type="ECO:0000256" key="6">
    <source>
        <dbReference type="SAM" id="MobiDB-lite"/>
    </source>
</evidence>
<dbReference type="FunFam" id="3.30.70.20:FF:000042">
    <property type="entry name" value="Cytosolic Fe-S cluster assembly factor NAR1"/>
    <property type="match status" value="1"/>
</dbReference>
<dbReference type="OMA" id="GYLHHVL"/>
<name>E1ZR28_CHLVA</name>
<evidence type="ECO:0000259" key="7">
    <source>
        <dbReference type="SMART" id="SM00902"/>
    </source>
</evidence>
<sequence>MAFSGAVKIGDLNDFIAPSQACVVSLEGGKLAAASDAEVGTVQLQPRGFSQTLPAAVDQPVKVSLHDCLACSGCVTSAETVLLQHQSAGELLQRLADPSWTVVVSLSPQSVAVLAALHGLPAAECAARLVAFLRQLGAAAVFDIAAARQLALAEAAHEFVQRYSQSARGTAALSAAAAAAAAAAGEDAMDVDAAVAGRGSRDGGGPLPMLASACPGWVCYAEKTHGEHVLPYIATGKSPQAVMGTLVKRRWCMAAGLLPAWVYHCTIMPCYDKKLEAAREDFNLPGTQVPETDCVLATTELQELLEQRQADLGSLQGAPFDSMVPLPAAGAAAAPACNGSDGAGASSNGWHAAPKPPTSSSGSDAGGTLPASSGSGGYLEYVFRAAARQLFGRQLPAGPLAMRVGRNADLREVTLEAPGGGPPLLRFAAAYGFRNIQGLMRKVKLGRCEYDYVEVMACPSGCLNGGGQPKPAAGQTSAQLLEQLETLYADAGSGHGAVQPDADPAVQQLYHEWVQGQPGSEAARQLLHMQYHKREKTVTATLADW</sequence>
<dbReference type="Pfam" id="PF02256">
    <property type="entry name" value="Fe_hyd_SSU"/>
    <property type="match status" value="1"/>
</dbReference>
<keyword evidence="9" id="KW-1185">Reference proteome</keyword>
<organism evidence="9">
    <name type="scientific">Chlorella variabilis</name>
    <name type="common">Green alga</name>
    <dbReference type="NCBI Taxonomy" id="554065"/>
    <lineage>
        <taxon>Eukaryota</taxon>
        <taxon>Viridiplantae</taxon>
        <taxon>Chlorophyta</taxon>
        <taxon>core chlorophytes</taxon>
        <taxon>Trebouxiophyceae</taxon>
        <taxon>Chlorellales</taxon>
        <taxon>Chlorellaceae</taxon>
        <taxon>Chlorella clade</taxon>
        <taxon>Chlorella</taxon>
    </lineage>
</organism>
<evidence type="ECO:0000256" key="4">
    <source>
        <dbReference type="ARBA" id="ARBA00023004"/>
    </source>
</evidence>
<evidence type="ECO:0000256" key="5">
    <source>
        <dbReference type="ARBA" id="ARBA00023014"/>
    </source>
</evidence>
<dbReference type="Proteomes" id="UP000008141">
    <property type="component" value="Unassembled WGS sequence"/>
</dbReference>
<dbReference type="Gene3D" id="3.40.50.1780">
    <property type="match status" value="1"/>
</dbReference>
<dbReference type="FunCoup" id="E1ZR28">
    <property type="interactions" value="1447"/>
</dbReference>
<dbReference type="PANTHER" id="PTHR11615">
    <property type="entry name" value="NITRATE, FORMATE, IRON DEHYDROGENASE"/>
    <property type="match status" value="1"/>
</dbReference>
<feature type="domain" description="Iron hydrogenase small subunit" evidence="7">
    <location>
        <begin position="474"/>
        <end position="535"/>
    </location>
</feature>
<keyword evidence="3" id="KW-0479">Metal-binding</keyword>
<dbReference type="InterPro" id="IPR050340">
    <property type="entry name" value="Cytosolic_Fe-S_CAF"/>
</dbReference>
<keyword evidence="5" id="KW-0411">Iron-sulfur</keyword>
<dbReference type="InterPro" id="IPR004108">
    <property type="entry name" value="Fe_hydrogenase_lsu_C"/>
</dbReference>
<evidence type="ECO:0000256" key="2">
    <source>
        <dbReference type="ARBA" id="ARBA00022485"/>
    </source>
</evidence>
<accession>E1ZR28</accession>
<dbReference type="InParanoid" id="E1ZR28"/>
<dbReference type="EMBL" id="GL433861">
    <property type="protein sequence ID" value="EFN51708.1"/>
    <property type="molecule type" value="Genomic_DNA"/>
</dbReference>
<dbReference type="STRING" id="554065.E1ZR28"/>
<keyword evidence="2" id="KW-0004">4Fe-4S</keyword>
<dbReference type="OrthoDB" id="10253113at2759"/>
<evidence type="ECO:0000313" key="9">
    <source>
        <dbReference type="Proteomes" id="UP000008141"/>
    </source>
</evidence>
<reference evidence="8 9" key="1">
    <citation type="journal article" date="2010" name="Plant Cell">
        <title>The Chlorella variabilis NC64A genome reveals adaptation to photosymbiosis, coevolution with viruses, and cryptic sex.</title>
        <authorList>
            <person name="Blanc G."/>
            <person name="Duncan G."/>
            <person name="Agarkova I."/>
            <person name="Borodovsky M."/>
            <person name="Gurnon J."/>
            <person name="Kuo A."/>
            <person name="Lindquist E."/>
            <person name="Lucas S."/>
            <person name="Pangilinan J."/>
            <person name="Polle J."/>
            <person name="Salamov A."/>
            <person name="Terry A."/>
            <person name="Yamada T."/>
            <person name="Dunigan D.D."/>
            <person name="Grigoriev I.V."/>
            <person name="Claverie J.M."/>
            <person name="Van Etten J.L."/>
        </authorList>
    </citation>
    <scope>NUCLEOTIDE SEQUENCE [LARGE SCALE GENOMIC DNA]</scope>
    <source>
        <strain evidence="8 9">NC64A</strain>
    </source>
</reference>
<evidence type="ECO:0000313" key="8">
    <source>
        <dbReference type="EMBL" id="EFN51708.1"/>
    </source>
</evidence>